<reference evidence="1" key="2">
    <citation type="submission" date="2018-07" db="EMBL/GenBank/DDBJ databases">
        <authorList>
            <consortium name="NCBI Pathogen Detection Project"/>
        </authorList>
    </citation>
    <scope>NUCLEOTIDE SEQUENCE</scope>
    <source>
        <strain evidence="1">IVB 5560</strain>
    </source>
</reference>
<evidence type="ECO:0000313" key="1">
    <source>
        <dbReference type="EMBL" id="HAC6618643.1"/>
    </source>
</evidence>
<reference evidence="1" key="1">
    <citation type="journal article" date="2018" name="Genome Biol.">
        <title>SKESA: strategic k-mer extension for scrupulous assemblies.</title>
        <authorList>
            <person name="Souvorov A."/>
            <person name="Agarwala R."/>
            <person name="Lipman D.J."/>
        </authorList>
    </citation>
    <scope>NUCLEOTIDE SEQUENCE</scope>
    <source>
        <strain evidence="1">IVB 5560</strain>
    </source>
</reference>
<gene>
    <name evidence="1" type="ORF">G0C34_20070</name>
</gene>
<dbReference type="AlphaFoldDB" id="A0A702ETZ0"/>
<accession>A0A702ETZ0</accession>
<name>A0A702ETZ0_SALTM</name>
<comment type="caution">
    <text evidence="1">The sequence shown here is derived from an EMBL/GenBank/DDBJ whole genome shotgun (WGS) entry which is preliminary data.</text>
</comment>
<protein>
    <submittedName>
        <fullName evidence="1">Uncharacterized protein</fullName>
    </submittedName>
</protein>
<organism evidence="1">
    <name type="scientific">Salmonella typhimurium</name>
    <dbReference type="NCBI Taxonomy" id="90371"/>
    <lineage>
        <taxon>Bacteria</taxon>
        <taxon>Pseudomonadati</taxon>
        <taxon>Pseudomonadota</taxon>
        <taxon>Gammaproteobacteria</taxon>
        <taxon>Enterobacterales</taxon>
        <taxon>Enterobacteriaceae</taxon>
        <taxon>Salmonella</taxon>
    </lineage>
</organism>
<sequence length="65" mass="7473">MVAVRNNQNVQLEQELNEGRKKTTSAAFIIEVTNYLRGRGKAVWVVNLHCMFFQTANHTTSRSYT</sequence>
<dbReference type="EMBL" id="DAAMGX010000015">
    <property type="protein sequence ID" value="HAC6618643.1"/>
    <property type="molecule type" value="Genomic_DNA"/>
</dbReference>
<proteinExistence type="predicted"/>